<dbReference type="PROSITE" id="PS50076">
    <property type="entry name" value="DNAJ_2"/>
    <property type="match status" value="1"/>
</dbReference>
<proteinExistence type="inferred from homology"/>
<feature type="transmembrane region" description="Helical" evidence="7">
    <location>
        <begin position="282"/>
        <end position="301"/>
    </location>
</feature>
<evidence type="ECO:0000256" key="5">
    <source>
        <dbReference type="ARBA" id="ARBA00023136"/>
    </source>
</evidence>
<dbReference type="Pfam" id="PF01569">
    <property type="entry name" value="PAP2"/>
    <property type="match status" value="1"/>
</dbReference>
<feature type="transmembrane region" description="Helical" evidence="7">
    <location>
        <begin position="434"/>
        <end position="459"/>
    </location>
</feature>
<evidence type="ECO:0000256" key="1">
    <source>
        <dbReference type="ARBA" id="ARBA00004141"/>
    </source>
</evidence>
<feature type="transmembrane region" description="Helical" evidence="7">
    <location>
        <begin position="356"/>
        <end position="378"/>
    </location>
</feature>
<dbReference type="GO" id="GO:0008195">
    <property type="term" value="F:phosphatidate phosphatase activity"/>
    <property type="evidence" value="ECO:0007669"/>
    <property type="project" value="TreeGrafter"/>
</dbReference>
<dbReference type="CDD" id="cd06257">
    <property type="entry name" value="DnaJ"/>
    <property type="match status" value="1"/>
</dbReference>
<feature type="transmembrane region" description="Helical" evidence="7">
    <location>
        <begin position="471"/>
        <end position="493"/>
    </location>
</feature>
<dbReference type="InterPro" id="IPR036938">
    <property type="entry name" value="PAP2/HPO_sf"/>
</dbReference>
<dbReference type="Gene3D" id="1.20.144.10">
    <property type="entry name" value="Phosphatidic acid phosphatase type 2/haloperoxidase"/>
    <property type="match status" value="1"/>
</dbReference>
<dbReference type="SMART" id="SM00014">
    <property type="entry name" value="acidPPc"/>
    <property type="match status" value="1"/>
</dbReference>
<dbReference type="PANTHER" id="PTHR10165">
    <property type="entry name" value="LIPID PHOSPHATE PHOSPHATASE"/>
    <property type="match status" value="1"/>
</dbReference>
<dbReference type="InterPro" id="IPR000326">
    <property type="entry name" value="PAP2/HPO"/>
</dbReference>
<feature type="transmembrane region" description="Helical" evidence="7">
    <location>
        <begin position="390"/>
        <end position="407"/>
    </location>
</feature>
<dbReference type="OrthoDB" id="8907274at2759"/>
<evidence type="ECO:0000256" key="7">
    <source>
        <dbReference type="SAM" id="Phobius"/>
    </source>
</evidence>
<dbReference type="InterPro" id="IPR036869">
    <property type="entry name" value="J_dom_sf"/>
</dbReference>
<keyword evidence="4 7" id="KW-1133">Transmembrane helix</keyword>
<feature type="region of interest" description="Disordered" evidence="6">
    <location>
        <begin position="669"/>
        <end position="701"/>
    </location>
</feature>
<sequence length="701" mass="80292">MDPSNDEQNDTTNLYITLNLTKAATPEEIKKAYRKLALRYHPDKNPNCEDQFRTVNHAYEILSDPQKRRIYDRYGSVGLNMADTMGGAMFLDPEVEAMVLAFFCLISIMLVSILVWLILICLRVDASISWPWSVIFIPLWIVDGLILWATIYRIKNYDPVKNDELNHRQQHEQAGEEEDEGNEQDGLLGGQQQTTSKRQHIYNQFIPFIQCCFVLIFQVLIVLRLDHHFPYSVVYVFLPFYAYEVINTIKNGRNGWLTRSVLVIQMTFILLQLLYIKKEYTWFIVFIPIYCLGVFFTVRLYRLYKKFANYPTRQEAQQGQMLIAIASVIYAILSALFYTVLALIARRLDGSSHVKLSVILIPVFIILSVLLCCTGCCFPYPFKRRLALSYLYDWLLVVIMTAAFFAIDQIPPFHRRFSVEDKTIMFPYTEHETIPVWLLMVICLLVPILIIGFISMSGFGYKRSIHDFHSGVLGLCLGLAMTIMLTDVIKVTAGRPRPDMLSRCQPPLDTVDPVFGLSTVDICTTDINSHEMIDGFKSFPSGHSSFSFSGLMYLAFYIAGKMKMFDQKGHTYKGFLFAFPMIGALLVAISRTEDYRHHWHDVTIGALLGTACAYFAYRQYYPELSQESCRDPFLARLAYCRKGFDVENGDGLTNTPNIALLGAEGHPKHHYTSEDHYSEESGSSQNIILDNGNSRIPHGRD</sequence>
<feature type="transmembrane region" description="Helical" evidence="7">
    <location>
        <begin position="256"/>
        <end position="276"/>
    </location>
</feature>
<keyword evidence="3 7" id="KW-0812">Transmembrane</keyword>
<evidence type="ECO:0000256" key="2">
    <source>
        <dbReference type="ARBA" id="ARBA00008816"/>
    </source>
</evidence>
<dbReference type="Pfam" id="PF00226">
    <property type="entry name" value="DnaJ"/>
    <property type="match status" value="1"/>
</dbReference>
<keyword evidence="5 7" id="KW-0472">Membrane</keyword>
<dbReference type="SMART" id="SM00271">
    <property type="entry name" value="DnaJ"/>
    <property type="match status" value="1"/>
</dbReference>
<dbReference type="InterPro" id="IPR001623">
    <property type="entry name" value="DnaJ_domain"/>
</dbReference>
<feature type="transmembrane region" description="Helical" evidence="7">
    <location>
        <begin position="598"/>
        <end position="617"/>
    </location>
</feature>
<name>A0A8H7V9Z2_9FUNG</name>
<evidence type="ECO:0000259" key="8">
    <source>
        <dbReference type="PROSITE" id="PS50076"/>
    </source>
</evidence>
<evidence type="ECO:0000313" key="9">
    <source>
        <dbReference type="EMBL" id="KAG2210982.1"/>
    </source>
</evidence>
<feature type="transmembrane region" description="Helical" evidence="7">
    <location>
        <begin position="132"/>
        <end position="152"/>
    </location>
</feature>
<dbReference type="EMBL" id="JAEPRD010000010">
    <property type="protein sequence ID" value="KAG2210982.1"/>
    <property type="molecule type" value="Genomic_DNA"/>
</dbReference>
<accession>A0A8H7V9Z2</accession>
<evidence type="ECO:0000256" key="4">
    <source>
        <dbReference type="ARBA" id="ARBA00022989"/>
    </source>
</evidence>
<comment type="subcellular location">
    <subcellularLocation>
        <location evidence="1">Membrane</location>
        <topology evidence="1">Multi-pass membrane protein</topology>
    </subcellularLocation>
</comment>
<dbReference type="PRINTS" id="PR00625">
    <property type="entry name" value="JDOMAIN"/>
</dbReference>
<organism evidence="9 10">
    <name type="scientific">Mucor saturninus</name>
    <dbReference type="NCBI Taxonomy" id="64648"/>
    <lineage>
        <taxon>Eukaryota</taxon>
        <taxon>Fungi</taxon>
        <taxon>Fungi incertae sedis</taxon>
        <taxon>Mucoromycota</taxon>
        <taxon>Mucoromycotina</taxon>
        <taxon>Mucoromycetes</taxon>
        <taxon>Mucorales</taxon>
        <taxon>Mucorineae</taxon>
        <taxon>Mucoraceae</taxon>
        <taxon>Mucor</taxon>
    </lineage>
</organism>
<keyword evidence="10" id="KW-1185">Reference proteome</keyword>
<reference evidence="9" key="1">
    <citation type="submission" date="2020-12" db="EMBL/GenBank/DDBJ databases">
        <title>Metabolic potential, ecology and presence of endohyphal bacteria is reflected in genomic diversity of Mucoromycotina.</title>
        <authorList>
            <person name="Muszewska A."/>
            <person name="Okrasinska A."/>
            <person name="Steczkiewicz K."/>
            <person name="Drgas O."/>
            <person name="Orlowska M."/>
            <person name="Perlinska-Lenart U."/>
            <person name="Aleksandrzak-Piekarczyk T."/>
            <person name="Szatraj K."/>
            <person name="Zielenkiewicz U."/>
            <person name="Pilsyk S."/>
            <person name="Malc E."/>
            <person name="Mieczkowski P."/>
            <person name="Kruszewska J.S."/>
            <person name="Biernat P."/>
            <person name="Pawlowska J."/>
        </authorList>
    </citation>
    <scope>NUCLEOTIDE SEQUENCE</scope>
    <source>
        <strain evidence="9">WA0000017839</strain>
    </source>
</reference>
<dbReference type="GO" id="GO:0046839">
    <property type="term" value="P:phospholipid dephosphorylation"/>
    <property type="evidence" value="ECO:0007669"/>
    <property type="project" value="TreeGrafter"/>
</dbReference>
<dbReference type="PROSITE" id="PS00636">
    <property type="entry name" value="DNAJ_1"/>
    <property type="match status" value="1"/>
</dbReference>
<dbReference type="SUPFAM" id="SSF48317">
    <property type="entry name" value="Acid phosphatase/Vanadium-dependent haloperoxidase"/>
    <property type="match status" value="1"/>
</dbReference>
<feature type="region of interest" description="Disordered" evidence="6">
    <location>
        <begin position="168"/>
        <end position="190"/>
    </location>
</feature>
<dbReference type="Gene3D" id="1.10.287.110">
    <property type="entry name" value="DnaJ domain"/>
    <property type="match status" value="1"/>
</dbReference>
<dbReference type="PANTHER" id="PTHR10165:SF35">
    <property type="entry name" value="RE23632P"/>
    <property type="match status" value="1"/>
</dbReference>
<dbReference type="AlphaFoldDB" id="A0A8H7V9Z2"/>
<dbReference type="GO" id="GO:0016020">
    <property type="term" value="C:membrane"/>
    <property type="evidence" value="ECO:0007669"/>
    <property type="project" value="UniProtKB-SubCell"/>
</dbReference>
<dbReference type="InterPro" id="IPR018253">
    <property type="entry name" value="DnaJ_domain_CS"/>
</dbReference>
<feature type="transmembrane region" description="Helical" evidence="7">
    <location>
        <begin position="99"/>
        <end position="120"/>
    </location>
</feature>
<protein>
    <recommendedName>
        <fullName evidence="8">J domain-containing protein</fullName>
    </recommendedName>
</protein>
<feature type="transmembrane region" description="Helical" evidence="7">
    <location>
        <begin position="572"/>
        <end position="592"/>
    </location>
</feature>
<feature type="transmembrane region" description="Helical" evidence="7">
    <location>
        <begin position="205"/>
        <end position="223"/>
    </location>
</feature>
<feature type="transmembrane region" description="Helical" evidence="7">
    <location>
        <begin position="542"/>
        <end position="560"/>
    </location>
</feature>
<feature type="domain" description="J" evidence="8">
    <location>
        <begin position="13"/>
        <end position="75"/>
    </location>
</feature>
<gene>
    <name evidence="9" type="ORF">INT47_000142</name>
</gene>
<dbReference type="InterPro" id="IPR043216">
    <property type="entry name" value="PAP-like"/>
</dbReference>
<dbReference type="SUPFAM" id="SSF46565">
    <property type="entry name" value="Chaperone J-domain"/>
    <property type="match status" value="1"/>
</dbReference>
<feature type="transmembrane region" description="Helical" evidence="7">
    <location>
        <begin position="322"/>
        <end position="344"/>
    </location>
</feature>
<evidence type="ECO:0000256" key="3">
    <source>
        <dbReference type="ARBA" id="ARBA00022692"/>
    </source>
</evidence>
<evidence type="ECO:0000256" key="6">
    <source>
        <dbReference type="SAM" id="MobiDB-lite"/>
    </source>
</evidence>
<comment type="similarity">
    <text evidence="2">Belongs to the PA-phosphatase related phosphoesterase family.</text>
</comment>
<feature type="compositionally biased region" description="Polar residues" evidence="6">
    <location>
        <begin position="680"/>
        <end position="694"/>
    </location>
</feature>
<dbReference type="GO" id="GO:0006644">
    <property type="term" value="P:phospholipid metabolic process"/>
    <property type="evidence" value="ECO:0007669"/>
    <property type="project" value="InterPro"/>
</dbReference>
<comment type="caution">
    <text evidence="9">The sequence shown here is derived from an EMBL/GenBank/DDBJ whole genome shotgun (WGS) entry which is preliminary data.</text>
</comment>
<feature type="transmembrane region" description="Helical" evidence="7">
    <location>
        <begin position="229"/>
        <end position="249"/>
    </location>
</feature>
<dbReference type="CDD" id="cd03390">
    <property type="entry name" value="PAP2_containing_1_like"/>
    <property type="match status" value="1"/>
</dbReference>
<evidence type="ECO:0000313" key="10">
    <source>
        <dbReference type="Proteomes" id="UP000603453"/>
    </source>
</evidence>
<dbReference type="Proteomes" id="UP000603453">
    <property type="component" value="Unassembled WGS sequence"/>
</dbReference>